<evidence type="ECO:0008006" key="6">
    <source>
        <dbReference type="Google" id="ProtNLM"/>
    </source>
</evidence>
<proteinExistence type="predicted"/>
<dbReference type="PANTHER" id="PTHR47326:SF1">
    <property type="entry name" value="HTH PSQ-TYPE DOMAIN-CONTAINING PROTEIN"/>
    <property type="match status" value="1"/>
</dbReference>
<reference evidence="4 5" key="1">
    <citation type="journal article" date="2019" name="Commun. Biol.">
        <title>The bagworm genome reveals a unique fibroin gene that provides high tensile strength.</title>
        <authorList>
            <person name="Kono N."/>
            <person name="Nakamura H."/>
            <person name="Ohtoshi R."/>
            <person name="Tomita M."/>
            <person name="Numata K."/>
            <person name="Arakawa K."/>
        </authorList>
    </citation>
    <scope>NUCLEOTIDE SEQUENCE [LARGE SCALE GENOMIC DNA]</scope>
</reference>
<comment type="caution">
    <text evidence="4">The sequence shown here is derived from an EMBL/GenBank/DDBJ whole genome shotgun (WGS) entry which is preliminary data.</text>
</comment>
<evidence type="ECO:0000256" key="1">
    <source>
        <dbReference type="SAM" id="MobiDB-lite"/>
    </source>
</evidence>
<organism evidence="4 5">
    <name type="scientific">Eumeta variegata</name>
    <name type="common">Bagworm moth</name>
    <name type="synonym">Eumeta japonica</name>
    <dbReference type="NCBI Taxonomy" id="151549"/>
    <lineage>
        <taxon>Eukaryota</taxon>
        <taxon>Metazoa</taxon>
        <taxon>Ecdysozoa</taxon>
        <taxon>Arthropoda</taxon>
        <taxon>Hexapoda</taxon>
        <taxon>Insecta</taxon>
        <taxon>Pterygota</taxon>
        <taxon>Neoptera</taxon>
        <taxon>Endopterygota</taxon>
        <taxon>Lepidoptera</taxon>
        <taxon>Glossata</taxon>
        <taxon>Ditrysia</taxon>
        <taxon>Tineoidea</taxon>
        <taxon>Psychidae</taxon>
        <taxon>Oiketicinae</taxon>
        <taxon>Eumeta</taxon>
    </lineage>
</organism>
<dbReference type="InterPro" id="IPR002818">
    <property type="entry name" value="DJ-1/PfpI"/>
</dbReference>
<dbReference type="Pfam" id="PF16087">
    <property type="entry name" value="DUF4817"/>
    <property type="match status" value="1"/>
</dbReference>
<dbReference type="STRING" id="151549.A0A4C1UXD0"/>
<feature type="region of interest" description="Disordered" evidence="1">
    <location>
        <begin position="122"/>
        <end position="157"/>
    </location>
</feature>
<evidence type="ECO:0000259" key="2">
    <source>
        <dbReference type="Pfam" id="PF01965"/>
    </source>
</evidence>
<dbReference type="Proteomes" id="UP000299102">
    <property type="component" value="Unassembled WGS sequence"/>
</dbReference>
<feature type="domain" description="DJ-1/PfpI" evidence="2">
    <location>
        <begin position="213"/>
        <end position="253"/>
    </location>
</feature>
<name>A0A4C1UXD0_EUMVA</name>
<evidence type="ECO:0000313" key="4">
    <source>
        <dbReference type="EMBL" id="GBP30939.1"/>
    </source>
</evidence>
<feature type="domain" description="DUF4817" evidence="3">
    <location>
        <begin position="5"/>
        <end position="43"/>
    </location>
</feature>
<feature type="compositionally biased region" description="Acidic residues" evidence="1">
    <location>
        <begin position="129"/>
        <end position="147"/>
    </location>
</feature>
<dbReference type="PANTHER" id="PTHR47326">
    <property type="entry name" value="TRANSPOSABLE ELEMENT TC3 TRANSPOSASE-LIKE PROTEIN"/>
    <property type="match status" value="1"/>
</dbReference>
<dbReference type="Pfam" id="PF01965">
    <property type="entry name" value="DJ-1_PfpI"/>
    <property type="match status" value="1"/>
</dbReference>
<evidence type="ECO:0000313" key="5">
    <source>
        <dbReference type="Proteomes" id="UP000299102"/>
    </source>
</evidence>
<dbReference type="EMBL" id="BGZK01000239">
    <property type="protein sequence ID" value="GBP30939.1"/>
    <property type="molecule type" value="Genomic_DNA"/>
</dbReference>
<dbReference type="InterPro" id="IPR029062">
    <property type="entry name" value="Class_I_gatase-like"/>
</dbReference>
<accession>A0A4C1UXD0</accession>
<feature type="compositionally biased region" description="Basic and acidic residues" evidence="1">
    <location>
        <begin position="148"/>
        <end position="157"/>
    </location>
</feature>
<gene>
    <name evidence="4" type="ORF">EVAR_28580_1</name>
</gene>
<sequence>MSLFSANEYLDMVLVYAQCGYNSGRAVREYAERYPKRRHPKRGDVIIGAMTRIRNNQPIVPIHSGGGPRPIPLKLEENILEHFRRQPHSSTRNCSRVMSMPVSHASVHKILKKHKQRPFTIKTTQVLQLEEEEEKVEEEKEEEDEKEEEKREDGRRRDGRRRIELRGYASDPLTFTCVNLQSTMANKTALVILAEGAEEMETVITVDMLRRGGVILPGGLEGSDRLSKSGVVGTLLKEHEKSGKIVAAICAGHDKEAQNNSERSIGANNGRLLNEEIHVDER</sequence>
<dbReference type="OrthoDB" id="9971063at2759"/>
<keyword evidence="5" id="KW-1185">Reference proteome</keyword>
<dbReference type="AlphaFoldDB" id="A0A4C1UXD0"/>
<dbReference type="InterPro" id="IPR032135">
    <property type="entry name" value="DUF4817"/>
</dbReference>
<protein>
    <recommendedName>
        <fullName evidence="6">DUF4817 domain-containing protein</fullName>
    </recommendedName>
</protein>
<dbReference type="SUPFAM" id="SSF52317">
    <property type="entry name" value="Class I glutamine amidotransferase-like"/>
    <property type="match status" value="1"/>
</dbReference>
<dbReference type="Gene3D" id="3.40.50.880">
    <property type="match status" value="1"/>
</dbReference>
<evidence type="ECO:0000259" key="3">
    <source>
        <dbReference type="Pfam" id="PF16087"/>
    </source>
</evidence>